<dbReference type="EMBL" id="VDMD01000004">
    <property type="protein sequence ID" value="TRM66440.1"/>
    <property type="molecule type" value="Genomic_DNA"/>
</dbReference>
<comment type="caution">
    <text evidence="2">The sequence shown here is derived from an EMBL/GenBank/DDBJ whole genome shotgun (WGS) entry which is preliminary data.</text>
</comment>
<dbReference type="PANTHER" id="PTHR47992">
    <property type="entry name" value="PROTEIN PHOSPHATASE"/>
    <property type="match status" value="1"/>
</dbReference>
<dbReference type="Gene3D" id="3.60.40.10">
    <property type="entry name" value="PPM-type phosphatase domain"/>
    <property type="match status" value="1"/>
</dbReference>
<keyword evidence="3" id="KW-1185">Reference proteome</keyword>
<dbReference type="InterPro" id="IPR015655">
    <property type="entry name" value="PP2C"/>
</dbReference>
<accession>A0A550CNQ3</accession>
<reference evidence="2 3" key="1">
    <citation type="journal article" date="2019" name="New Phytol.">
        <title>Comparative genomics reveals unique wood-decay strategies and fruiting body development in the Schizophyllaceae.</title>
        <authorList>
            <person name="Almasi E."/>
            <person name="Sahu N."/>
            <person name="Krizsan K."/>
            <person name="Balint B."/>
            <person name="Kovacs G.M."/>
            <person name="Kiss B."/>
            <person name="Cseklye J."/>
            <person name="Drula E."/>
            <person name="Henrissat B."/>
            <person name="Nagy I."/>
            <person name="Chovatia M."/>
            <person name="Adam C."/>
            <person name="LaButti K."/>
            <person name="Lipzen A."/>
            <person name="Riley R."/>
            <person name="Grigoriev I.V."/>
            <person name="Nagy L.G."/>
        </authorList>
    </citation>
    <scope>NUCLEOTIDE SEQUENCE [LARGE SCALE GENOMIC DNA]</scope>
    <source>
        <strain evidence="2 3">NL-1724</strain>
    </source>
</reference>
<evidence type="ECO:0000259" key="1">
    <source>
        <dbReference type="PROSITE" id="PS51746"/>
    </source>
</evidence>
<gene>
    <name evidence="2" type="ORF">BD626DRAFT_628362</name>
</gene>
<feature type="domain" description="PPM-type phosphatase" evidence="1">
    <location>
        <begin position="41"/>
        <end position="381"/>
    </location>
</feature>
<organism evidence="2 3">
    <name type="scientific">Schizophyllum amplum</name>
    <dbReference type="NCBI Taxonomy" id="97359"/>
    <lineage>
        <taxon>Eukaryota</taxon>
        <taxon>Fungi</taxon>
        <taxon>Dikarya</taxon>
        <taxon>Basidiomycota</taxon>
        <taxon>Agaricomycotina</taxon>
        <taxon>Agaricomycetes</taxon>
        <taxon>Agaricomycetidae</taxon>
        <taxon>Agaricales</taxon>
        <taxon>Schizophyllaceae</taxon>
        <taxon>Schizophyllum</taxon>
    </lineage>
</organism>
<dbReference type="SUPFAM" id="SSF81606">
    <property type="entry name" value="PP2C-like"/>
    <property type="match status" value="1"/>
</dbReference>
<name>A0A550CNQ3_9AGAR</name>
<dbReference type="Pfam" id="PF00481">
    <property type="entry name" value="PP2C"/>
    <property type="match status" value="1"/>
</dbReference>
<dbReference type="CDD" id="cd00143">
    <property type="entry name" value="PP2Cc"/>
    <property type="match status" value="1"/>
</dbReference>
<dbReference type="GO" id="GO:0004722">
    <property type="term" value="F:protein serine/threonine phosphatase activity"/>
    <property type="evidence" value="ECO:0007669"/>
    <property type="project" value="InterPro"/>
</dbReference>
<dbReference type="OrthoDB" id="416093at2759"/>
<dbReference type="Proteomes" id="UP000320762">
    <property type="component" value="Unassembled WGS sequence"/>
</dbReference>
<dbReference type="InterPro" id="IPR036457">
    <property type="entry name" value="PPM-type-like_dom_sf"/>
</dbReference>
<dbReference type="PROSITE" id="PS51746">
    <property type="entry name" value="PPM_2"/>
    <property type="match status" value="1"/>
</dbReference>
<sequence length="414" mass="45672">MALSLRLARARRPCARSYHDYIRYATPGGTLRIPLATSKGILGVATSRGNRSHQADHYAFTALSLDPEELRLSVKKHFDYDWDPAAVGDGFNRQVAFVGIYDGCTWRLGRLPYLRQELHALFENVNPSIVPELFLWIKEIGGYFKRFQGGALEPWITMTRLPTGLSTSRLAPLLHLGGEPANCHGQDGARLWRCSVRGTHASLDAPATPFFAADKLAVTVAHVGDTRVLLCSAKDGTPVALTENHRPDSPAESARLRKRMASVITDSYGEARWMGALQSTRAFGDLRYSKFGITVEPDIRAKLLRGMTFVGAPGHICLTDAGRDWGYLVCVSDGISSILSDAEIIDLARNARNSETAAKRILEFAQEIGSDDNATALVLPLAGWNKVEGPDSTKELREYRYNQLAGSSERQRRM</sequence>
<evidence type="ECO:0000313" key="2">
    <source>
        <dbReference type="EMBL" id="TRM66440.1"/>
    </source>
</evidence>
<dbReference type="AlphaFoldDB" id="A0A550CNQ3"/>
<evidence type="ECO:0000313" key="3">
    <source>
        <dbReference type="Proteomes" id="UP000320762"/>
    </source>
</evidence>
<dbReference type="InterPro" id="IPR001932">
    <property type="entry name" value="PPM-type_phosphatase-like_dom"/>
</dbReference>
<dbReference type="STRING" id="97359.A0A550CNQ3"/>
<protein>
    <submittedName>
        <fullName evidence="2">Phosphatase 2C-like domain-containing protein</fullName>
    </submittedName>
</protein>
<proteinExistence type="predicted"/>
<dbReference type="SMART" id="SM00332">
    <property type="entry name" value="PP2Cc"/>
    <property type="match status" value="1"/>
</dbReference>